<protein>
    <submittedName>
        <fullName evidence="1">Uncharacterized protein</fullName>
    </submittedName>
</protein>
<dbReference type="PATRIC" id="fig|1410950.3.peg.1905"/>
<dbReference type="EMBL" id="AYYC01000731">
    <property type="protein sequence ID" value="ETK03763.1"/>
    <property type="molecule type" value="Genomic_DNA"/>
</dbReference>
<evidence type="ECO:0000313" key="2">
    <source>
        <dbReference type="Proteomes" id="UP000018872"/>
    </source>
</evidence>
<sequence>MNIFKRLYITWLTQKIAFKVWRSMSFHNTGDMKEYVDPISMIDATVDRVLHMYRYNKKLRARFDKEENLVD</sequence>
<proteinExistence type="predicted"/>
<accession>W2C9R3</accession>
<dbReference type="Proteomes" id="UP000018872">
    <property type="component" value="Unassembled WGS sequence"/>
</dbReference>
<organism evidence="1 2">
    <name type="scientific">Tannerella sp. oral taxon BU063 isolate Cell 5</name>
    <dbReference type="NCBI Taxonomy" id="1410950"/>
    <lineage>
        <taxon>Bacteria</taxon>
        <taxon>Pseudomonadati</taxon>
        <taxon>Bacteroidota</taxon>
        <taxon>Bacteroidia</taxon>
        <taxon>Bacteroidales</taxon>
        <taxon>Tannerellaceae</taxon>
        <taxon>Tannerella</taxon>
    </lineage>
</organism>
<gene>
    <name evidence="1" type="ORF">T229_12505</name>
</gene>
<dbReference type="AlphaFoldDB" id="W2C9R3"/>
<comment type="caution">
    <text evidence="1">The sequence shown here is derived from an EMBL/GenBank/DDBJ whole genome shotgun (WGS) entry which is preliminary data.</text>
</comment>
<reference evidence="1 2" key="1">
    <citation type="submission" date="2013-11" db="EMBL/GenBank/DDBJ databases">
        <title>Single cell genomics of uncultured Tannerella BU063 (oral taxon 286).</title>
        <authorList>
            <person name="Beall C.J."/>
            <person name="Campbell A.G."/>
            <person name="Griffen A.L."/>
            <person name="Podar M."/>
            <person name="Leys E.J."/>
        </authorList>
    </citation>
    <scope>NUCLEOTIDE SEQUENCE [LARGE SCALE GENOMIC DNA]</scope>
    <source>
        <strain evidence="1">Cell 5</strain>
    </source>
</reference>
<name>W2C9R3_9BACT</name>
<evidence type="ECO:0000313" key="1">
    <source>
        <dbReference type="EMBL" id="ETK03763.1"/>
    </source>
</evidence>